<name>A0ACC1LML0_9FUNG</name>
<protein>
    <submittedName>
        <fullName evidence="1">Uncharacterized protein</fullName>
    </submittedName>
</protein>
<reference evidence="1" key="1">
    <citation type="submission" date="2022-07" db="EMBL/GenBank/DDBJ databases">
        <title>Phylogenomic reconstructions and comparative analyses of Kickxellomycotina fungi.</title>
        <authorList>
            <person name="Reynolds N.K."/>
            <person name="Stajich J.E."/>
            <person name="Barry K."/>
            <person name="Grigoriev I.V."/>
            <person name="Crous P."/>
            <person name="Smith M.E."/>
        </authorList>
    </citation>
    <scope>NUCLEOTIDE SEQUENCE</scope>
    <source>
        <strain evidence="1">CBS 102833</strain>
    </source>
</reference>
<dbReference type="Proteomes" id="UP001140096">
    <property type="component" value="Unassembled WGS sequence"/>
</dbReference>
<organism evidence="1 2">
    <name type="scientific">Coemansia furcata</name>
    <dbReference type="NCBI Taxonomy" id="417177"/>
    <lineage>
        <taxon>Eukaryota</taxon>
        <taxon>Fungi</taxon>
        <taxon>Fungi incertae sedis</taxon>
        <taxon>Zoopagomycota</taxon>
        <taxon>Kickxellomycotina</taxon>
        <taxon>Kickxellomycetes</taxon>
        <taxon>Kickxellales</taxon>
        <taxon>Kickxellaceae</taxon>
        <taxon>Coemansia</taxon>
    </lineage>
</organism>
<accession>A0ACC1LML0</accession>
<evidence type="ECO:0000313" key="1">
    <source>
        <dbReference type="EMBL" id="KAJ2811431.1"/>
    </source>
</evidence>
<keyword evidence="2" id="KW-1185">Reference proteome</keyword>
<gene>
    <name evidence="1" type="ORF">H4S07_002071</name>
</gene>
<evidence type="ECO:0000313" key="2">
    <source>
        <dbReference type="Proteomes" id="UP001140096"/>
    </source>
</evidence>
<comment type="caution">
    <text evidence="1">The sequence shown here is derived from an EMBL/GenBank/DDBJ whole genome shotgun (WGS) entry which is preliminary data.</text>
</comment>
<proteinExistence type="predicted"/>
<sequence>MDLLTRRYTVIFPFNSDGTQVLLGLKKRGMGVGLWNGFGGKPELGETIDKCARRELKEECGLEARSMQHVGVLLMKSTTSGQVEVFVYTAKDIVGDVIESDEMKPKWFKVADLTYKDTYKEAREWWPTMLQGNKFVARFEFVDAAITSKEIKHVDAKQLALLRSSAIGP</sequence>
<dbReference type="EMBL" id="JANBUP010000441">
    <property type="protein sequence ID" value="KAJ2811431.1"/>
    <property type="molecule type" value="Genomic_DNA"/>
</dbReference>